<dbReference type="GO" id="GO:0005737">
    <property type="term" value="C:cytoplasm"/>
    <property type="evidence" value="ECO:0007669"/>
    <property type="project" value="InterPro"/>
</dbReference>
<reference evidence="2 3" key="1">
    <citation type="submission" date="2018-11" db="EMBL/GenBank/DDBJ databases">
        <title>Microbial catabolism of amino acid.</title>
        <authorList>
            <person name="Hibi M."/>
            <person name="Ogawa J."/>
        </authorList>
    </citation>
    <scope>NUCLEOTIDE SEQUENCE [LARGE SCALE GENOMIC DNA]</scope>
    <source>
        <strain evidence="2 3">C31-06</strain>
    </source>
</reference>
<evidence type="ECO:0000259" key="1">
    <source>
        <dbReference type="Pfam" id="PF08386"/>
    </source>
</evidence>
<dbReference type="AlphaFoldDB" id="A0A402C5X7"/>
<dbReference type="Proteomes" id="UP000287519">
    <property type="component" value="Unassembled WGS sequence"/>
</dbReference>
<dbReference type="PANTHER" id="PTHR43722">
    <property type="entry name" value="PROLINE IMINOPEPTIDASE"/>
    <property type="match status" value="1"/>
</dbReference>
<evidence type="ECO:0000313" key="2">
    <source>
        <dbReference type="EMBL" id="GCE39011.1"/>
    </source>
</evidence>
<sequence>MRWCAWEDTHVSLMPGWQPNPRYDDPVFRSVFARLVTHYWSHDCFLAANEILDGMGALAGISAILVHGRYDVSGPLDTAWEIARAWPGSKLVVLDDAGHGGEGFAAAVTAAVDSFNAS</sequence>
<dbReference type="SUPFAM" id="SSF53474">
    <property type="entry name" value="alpha/beta-Hydrolases"/>
    <property type="match status" value="1"/>
</dbReference>
<feature type="domain" description="Peptidase S33 tripeptidyl aminopeptidase-like C-terminal" evidence="1">
    <location>
        <begin position="61"/>
        <end position="115"/>
    </location>
</feature>
<accession>A0A402C5X7</accession>
<gene>
    <name evidence="2" type="ORF">Rhow_002535</name>
</gene>
<organism evidence="2 3">
    <name type="scientific">Rhodococcus wratislaviensis</name>
    <name type="common">Tsukamurella wratislaviensis</name>
    <dbReference type="NCBI Taxonomy" id="44752"/>
    <lineage>
        <taxon>Bacteria</taxon>
        <taxon>Bacillati</taxon>
        <taxon>Actinomycetota</taxon>
        <taxon>Actinomycetes</taxon>
        <taxon>Mycobacteriales</taxon>
        <taxon>Nocardiaceae</taxon>
        <taxon>Rhodococcus</taxon>
    </lineage>
</organism>
<evidence type="ECO:0000313" key="3">
    <source>
        <dbReference type="Proteomes" id="UP000287519"/>
    </source>
</evidence>
<dbReference type="InterPro" id="IPR029058">
    <property type="entry name" value="AB_hydrolase_fold"/>
</dbReference>
<name>A0A402C5X7_RHOWR</name>
<dbReference type="Gene3D" id="3.40.50.1820">
    <property type="entry name" value="alpha/beta hydrolase"/>
    <property type="match status" value="1"/>
</dbReference>
<dbReference type="InterPro" id="IPR005944">
    <property type="entry name" value="Pro_iminopeptidase"/>
</dbReference>
<dbReference type="EMBL" id="BHYM01000023">
    <property type="protein sequence ID" value="GCE39011.1"/>
    <property type="molecule type" value="Genomic_DNA"/>
</dbReference>
<keyword evidence="3" id="KW-1185">Reference proteome</keyword>
<dbReference type="GO" id="GO:0006508">
    <property type="term" value="P:proteolysis"/>
    <property type="evidence" value="ECO:0007669"/>
    <property type="project" value="InterPro"/>
</dbReference>
<dbReference type="PANTHER" id="PTHR43722:SF1">
    <property type="entry name" value="PROLINE IMINOPEPTIDASE"/>
    <property type="match status" value="1"/>
</dbReference>
<dbReference type="InterPro" id="IPR013595">
    <property type="entry name" value="Pept_S33_TAP-like_C"/>
</dbReference>
<protein>
    <submittedName>
        <fullName evidence="2">Proline iminopeptidase</fullName>
    </submittedName>
</protein>
<dbReference type="Pfam" id="PF08386">
    <property type="entry name" value="Abhydrolase_4"/>
    <property type="match status" value="1"/>
</dbReference>
<comment type="caution">
    <text evidence="2">The sequence shown here is derived from an EMBL/GenBank/DDBJ whole genome shotgun (WGS) entry which is preliminary data.</text>
</comment>
<proteinExistence type="predicted"/>
<dbReference type="GO" id="GO:0004177">
    <property type="term" value="F:aminopeptidase activity"/>
    <property type="evidence" value="ECO:0007669"/>
    <property type="project" value="UniProtKB-EC"/>
</dbReference>